<dbReference type="NCBIfam" id="TIGR00365">
    <property type="entry name" value="Grx4 family monothiol glutaredoxin"/>
    <property type="match status" value="1"/>
</dbReference>
<dbReference type="Proteomes" id="UP000643403">
    <property type="component" value="Unassembled WGS sequence"/>
</dbReference>
<comment type="caution">
    <text evidence="7">The sequence shown here is derived from an EMBL/GenBank/DDBJ whole genome shotgun (WGS) entry which is preliminary data.</text>
</comment>
<dbReference type="InterPro" id="IPR002109">
    <property type="entry name" value="Glutaredoxin"/>
</dbReference>
<accession>A0ABQ3C447</accession>
<keyword evidence="2" id="KW-0479">Metal-binding</keyword>
<dbReference type="Gene3D" id="3.40.250.10">
    <property type="entry name" value="Rhodanese-like domain"/>
    <property type="match status" value="1"/>
</dbReference>
<proteinExistence type="predicted"/>
<dbReference type="RefSeq" id="WP_189449658.1">
    <property type="nucleotide sequence ID" value="NZ_BMXY01000002.1"/>
</dbReference>
<dbReference type="SUPFAM" id="SSF89360">
    <property type="entry name" value="HesB-like domain"/>
    <property type="match status" value="1"/>
</dbReference>
<dbReference type="EMBL" id="BMXY01000002">
    <property type="protein sequence ID" value="GGZ66646.1"/>
    <property type="molecule type" value="Genomic_DNA"/>
</dbReference>
<dbReference type="CDD" id="cd00158">
    <property type="entry name" value="RHOD"/>
    <property type="match status" value="1"/>
</dbReference>
<protein>
    <submittedName>
        <fullName evidence="7">Glutaredoxin-like protein</fullName>
    </submittedName>
</protein>
<evidence type="ECO:0000256" key="1">
    <source>
        <dbReference type="ARBA" id="ARBA00022714"/>
    </source>
</evidence>
<evidence type="ECO:0000256" key="2">
    <source>
        <dbReference type="ARBA" id="ARBA00022723"/>
    </source>
</evidence>
<dbReference type="Gene3D" id="2.60.300.12">
    <property type="entry name" value="HesB-like domain"/>
    <property type="match status" value="1"/>
</dbReference>
<dbReference type="InterPro" id="IPR033658">
    <property type="entry name" value="GRX_PICOT-like"/>
</dbReference>
<evidence type="ECO:0000256" key="3">
    <source>
        <dbReference type="ARBA" id="ARBA00023004"/>
    </source>
</evidence>
<keyword evidence="3" id="KW-0408">Iron</keyword>
<dbReference type="PROSITE" id="PS50206">
    <property type="entry name" value="RHODANESE_3"/>
    <property type="match status" value="1"/>
</dbReference>
<dbReference type="Pfam" id="PF00462">
    <property type="entry name" value="Glutaredoxin"/>
    <property type="match status" value="1"/>
</dbReference>
<keyword evidence="1" id="KW-0001">2Fe-2S</keyword>
<dbReference type="SUPFAM" id="SSF52833">
    <property type="entry name" value="Thioredoxin-like"/>
    <property type="match status" value="1"/>
</dbReference>
<dbReference type="PROSITE" id="PS51354">
    <property type="entry name" value="GLUTAREDOXIN_2"/>
    <property type="match status" value="1"/>
</dbReference>
<dbReference type="PANTHER" id="PTHR10293:SF16">
    <property type="entry name" value="GLUTAREDOXIN-RELATED PROTEIN 5, MITOCHONDRIAL"/>
    <property type="match status" value="1"/>
</dbReference>
<dbReference type="InterPro" id="IPR036249">
    <property type="entry name" value="Thioredoxin-like_sf"/>
</dbReference>
<evidence type="ECO:0000313" key="7">
    <source>
        <dbReference type="EMBL" id="GGZ66646.1"/>
    </source>
</evidence>
<evidence type="ECO:0000256" key="4">
    <source>
        <dbReference type="ARBA" id="ARBA00023014"/>
    </source>
</evidence>
<dbReference type="InterPro" id="IPR036873">
    <property type="entry name" value="Rhodanese-like_dom_sf"/>
</dbReference>
<dbReference type="Gene3D" id="3.40.30.10">
    <property type="entry name" value="Glutaredoxin"/>
    <property type="match status" value="1"/>
</dbReference>
<evidence type="ECO:0000259" key="6">
    <source>
        <dbReference type="PROSITE" id="PS50206"/>
    </source>
</evidence>
<dbReference type="SUPFAM" id="SSF52821">
    <property type="entry name" value="Rhodanese/Cell cycle control phosphatase"/>
    <property type="match status" value="1"/>
</dbReference>
<dbReference type="PANTHER" id="PTHR10293">
    <property type="entry name" value="GLUTAREDOXIN FAMILY MEMBER"/>
    <property type="match status" value="1"/>
</dbReference>
<sequence>MSLEPAVRTRIDSLLQANRVVLFMKGDPRMPQCGFSAKAAGILNGLGIPYAHVDVLSDPEIREGIKAYGDWPTIPQLYVDGELVGGSDIVVQMANSGELHALLGVEAPDRTPPSIEITPAAAQMLREAIAGAGPGYALQVSVDADHRAQLQLGPVDPNAIATEVDGIRAQFDLESAPRAKGLRIDWVDDERGRGLVVENPNASRVTPIDATEAARRLADGALVLVDVRPVEERTIASVRMPFSVLDGDAAAEVENLPKDTPLAFLCHHGRRSAAAAEHFRRLGFTQIFNVEGGIDAWSQQVDAAVPRY</sequence>
<dbReference type="CDD" id="cd03028">
    <property type="entry name" value="GRX_PICOT_like"/>
    <property type="match status" value="1"/>
</dbReference>
<dbReference type="InterPro" id="IPR035903">
    <property type="entry name" value="HesB-like_dom_sf"/>
</dbReference>
<feature type="domain" description="Rhodanese" evidence="6">
    <location>
        <begin position="218"/>
        <end position="306"/>
    </location>
</feature>
<keyword evidence="4" id="KW-0411">Iron-sulfur</keyword>
<gene>
    <name evidence="7" type="ORF">GCM10008101_21130</name>
</gene>
<organism evidence="7 8">
    <name type="scientific">Cognatilysobacter xinjiangensis</name>
    <dbReference type="NCBI Taxonomy" id="546892"/>
    <lineage>
        <taxon>Bacteria</taxon>
        <taxon>Pseudomonadati</taxon>
        <taxon>Pseudomonadota</taxon>
        <taxon>Gammaproteobacteria</taxon>
        <taxon>Lysobacterales</taxon>
        <taxon>Lysobacteraceae</taxon>
        <taxon>Cognatilysobacter</taxon>
    </lineage>
</organism>
<dbReference type="InterPro" id="IPR004480">
    <property type="entry name" value="Monothiol_GRX-rel"/>
</dbReference>
<evidence type="ECO:0000313" key="8">
    <source>
        <dbReference type="Proteomes" id="UP000643403"/>
    </source>
</evidence>
<dbReference type="SMART" id="SM00450">
    <property type="entry name" value="RHOD"/>
    <property type="match status" value="1"/>
</dbReference>
<keyword evidence="8" id="KW-1185">Reference proteome</keyword>
<name>A0ABQ3C447_9GAMM</name>
<dbReference type="Pfam" id="PF00581">
    <property type="entry name" value="Rhodanese"/>
    <property type="match status" value="1"/>
</dbReference>
<reference evidence="8" key="1">
    <citation type="journal article" date="2019" name="Int. J. Syst. Evol. Microbiol.">
        <title>The Global Catalogue of Microorganisms (GCM) 10K type strain sequencing project: providing services to taxonomists for standard genome sequencing and annotation.</title>
        <authorList>
            <consortium name="The Broad Institute Genomics Platform"/>
            <consortium name="The Broad Institute Genome Sequencing Center for Infectious Disease"/>
            <person name="Wu L."/>
            <person name="Ma J."/>
        </authorList>
    </citation>
    <scope>NUCLEOTIDE SEQUENCE [LARGE SCALE GENOMIC DNA]</scope>
    <source>
        <strain evidence="8">KCTC 22558</strain>
    </source>
</reference>
<keyword evidence="5" id="KW-0676">Redox-active center</keyword>
<evidence type="ECO:0000256" key="5">
    <source>
        <dbReference type="ARBA" id="ARBA00023284"/>
    </source>
</evidence>
<dbReference type="InterPro" id="IPR001763">
    <property type="entry name" value="Rhodanese-like_dom"/>
</dbReference>